<dbReference type="Proteomes" id="UP000814033">
    <property type="component" value="Unassembled WGS sequence"/>
</dbReference>
<evidence type="ECO:0000313" key="2">
    <source>
        <dbReference type="Proteomes" id="UP000814033"/>
    </source>
</evidence>
<keyword evidence="2" id="KW-1185">Reference proteome</keyword>
<dbReference type="EMBL" id="MU276533">
    <property type="protein sequence ID" value="KAI0038313.1"/>
    <property type="molecule type" value="Genomic_DNA"/>
</dbReference>
<organism evidence="1 2">
    <name type="scientific">Auriscalpium vulgare</name>
    <dbReference type="NCBI Taxonomy" id="40419"/>
    <lineage>
        <taxon>Eukaryota</taxon>
        <taxon>Fungi</taxon>
        <taxon>Dikarya</taxon>
        <taxon>Basidiomycota</taxon>
        <taxon>Agaricomycotina</taxon>
        <taxon>Agaricomycetes</taxon>
        <taxon>Russulales</taxon>
        <taxon>Auriscalpiaceae</taxon>
        <taxon>Auriscalpium</taxon>
    </lineage>
</organism>
<evidence type="ECO:0000313" key="1">
    <source>
        <dbReference type="EMBL" id="KAI0038313.1"/>
    </source>
</evidence>
<sequence>MPPSFNLSDDLYEPFGSNACRSPLQTDSLEDLALPSAPPSRSQSKQGLDQWTDYGSRDISRMGSEIPDAWPQSASSSRYQTPGPAAHLGLNERRLTDSQTFRQPSARALRVDDNAYTQLNNAYTQLKEDHFKLQGKYEALRQVSRLLLRPLPPFLSRTSYPNVTIWSEKDYKMSKNSDLITMEKKKHAYPYIQRLDGNLLDDYEIRNIRDHARELWHELLRRDLAPPTWGKVSVDALAIFRNGMYEHAPYLLCSDSHWKLKRFATDGYPYFYRNNVLDRVSGTASVEKCQPSGIEKCQPSGAEKRKRSSKDVEKGQKPPKKRRPGTATAPPSQTRTASTSAAVTSGTPATSNQPVDAAEGGPQDDARLETSDMMTTLLKATQDPTDNIALSGVDLSEHMDDFQDRDRPSTSTASHSAAATDTSDKTTPLHATQDPADNSALSGADLSEHRDDSPDTPSTSTAAISAATPITRETGFQTAHTHPTVAAAGEEPNADTLDVQAGSRKENTEAGAAAGHAQKTTPRRTHRISNPLANIFDSRPKTSVPTQGQQGSVSQPPLDTPPSASTSAKTSGPAAPLPASSEAQAATGKSNGGKILRPSTTSTTPRNLYAIDYKKNHRKATVDEFDVAFAALSTSERQIPDSQLFLMGCVIWQIAADWRIWEHIQAR</sequence>
<comment type="caution">
    <text evidence="1">The sequence shown here is derived from an EMBL/GenBank/DDBJ whole genome shotgun (WGS) entry which is preliminary data.</text>
</comment>
<gene>
    <name evidence="1" type="ORF">FA95DRAFT_1578274</name>
</gene>
<name>A0ACB8R2U5_9AGAM</name>
<protein>
    <submittedName>
        <fullName evidence="1">Uncharacterized protein</fullName>
    </submittedName>
</protein>
<reference evidence="1" key="1">
    <citation type="submission" date="2021-02" db="EMBL/GenBank/DDBJ databases">
        <authorList>
            <consortium name="DOE Joint Genome Institute"/>
            <person name="Ahrendt S."/>
            <person name="Looney B.P."/>
            <person name="Miyauchi S."/>
            <person name="Morin E."/>
            <person name="Drula E."/>
            <person name="Courty P.E."/>
            <person name="Chicoki N."/>
            <person name="Fauchery L."/>
            <person name="Kohler A."/>
            <person name="Kuo A."/>
            <person name="Labutti K."/>
            <person name="Pangilinan J."/>
            <person name="Lipzen A."/>
            <person name="Riley R."/>
            <person name="Andreopoulos W."/>
            <person name="He G."/>
            <person name="Johnson J."/>
            <person name="Barry K.W."/>
            <person name="Grigoriev I.V."/>
            <person name="Nagy L."/>
            <person name="Hibbett D."/>
            <person name="Henrissat B."/>
            <person name="Matheny P.B."/>
            <person name="Labbe J."/>
            <person name="Martin F."/>
        </authorList>
    </citation>
    <scope>NUCLEOTIDE SEQUENCE</scope>
    <source>
        <strain evidence="1">FP105234-sp</strain>
    </source>
</reference>
<accession>A0ACB8R2U5</accession>
<reference evidence="1" key="2">
    <citation type="journal article" date="2022" name="New Phytol.">
        <title>Evolutionary transition to the ectomycorrhizal habit in the genomes of a hyperdiverse lineage of mushroom-forming fungi.</title>
        <authorList>
            <person name="Looney B."/>
            <person name="Miyauchi S."/>
            <person name="Morin E."/>
            <person name="Drula E."/>
            <person name="Courty P.E."/>
            <person name="Kohler A."/>
            <person name="Kuo A."/>
            <person name="LaButti K."/>
            <person name="Pangilinan J."/>
            <person name="Lipzen A."/>
            <person name="Riley R."/>
            <person name="Andreopoulos W."/>
            <person name="He G."/>
            <person name="Johnson J."/>
            <person name="Nolan M."/>
            <person name="Tritt A."/>
            <person name="Barry K.W."/>
            <person name="Grigoriev I.V."/>
            <person name="Nagy L.G."/>
            <person name="Hibbett D."/>
            <person name="Henrissat B."/>
            <person name="Matheny P.B."/>
            <person name="Labbe J."/>
            <person name="Martin F.M."/>
        </authorList>
    </citation>
    <scope>NUCLEOTIDE SEQUENCE</scope>
    <source>
        <strain evidence="1">FP105234-sp</strain>
    </source>
</reference>
<proteinExistence type="predicted"/>